<name>A0ABU0FR23_9BACI</name>
<keyword evidence="1" id="KW-1133">Transmembrane helix</keyword>
<dbReference type="Proteomes" id="UP001242313">
    <property type="component" value="Unassembled WGS sequence"/>
</dbReference>
<evidence type="ECO:0000256" key="1">
    <source>
        <dbReference type="SAM" id="Phobius"/>
    </source>
</evidence>
<comment type="caution">
    <text evidence="2">The sequence shown here is derived from an EMBL/GenBank/DDBJ whole genome shotgun (WGS) entry which is preliminary data.</text>
</comment>
<reference evidence="2 3" key="1">
    <citation type="submission" date="2023-07" db="EMBL/GenBank/DDBJ databases">
        <title>Genomic Encyclopedia of Type Strains, Phase IV (KMG-IV): sequencing the most valuable type-strain genomes for metagenomic binning, comparative biology and taxonomic classification.</title>
        <authorList>
            <person name="Goeker M."/>
        </authorList>
    </citation>
    <scope>NUCLEOTIDE SEQUENCE [LARGE SCALE GENOMIC DNA]</scope>
    <source>
        <strain evidence="2 3">DSM 19598</strain>
    </source>
</reference>
<accession>A0ABU0FR23</accession>
<sequence>MKKEKQGFKITSVLYNVAIIGSAIIALTSGFKVL</sequence>
<dbReference type="EMBL" id="JAUSUN010000002">
    <property type="protein sequence ID" value="MDQ0412348.1"/>
    <property type="molecule type" value="Genomic_DNA"/>
</dbReference>
<gene>
    <name evidence="2" type="ORF">J2S25_000528</name>
</gene>
<organism evidence="2 3">
    <name type="scientific">Mesobacillus stamsii</name>
    <dbReference type="NCBI Taxonomy" id="225347"/>
    <lineage>
        <taxon>Bacteria</taxon>
        <taxon>Bacillati</taxon>
        <taxon>Bacillota</taxon>
        <taxon>Bacilli</taxon>
        <taxon>Bacillales</taxon>
        <taxon>Bacillaceae</taxon>
        <taxon>Mesobacillus</taxon>
    </lineage>
</organism>
<keyword evidence="3" id="KW-1185">Reference proteome</keyword>
<keyword evidence="1" id="KW-0472">Membrane</keyword>
<proteinExistence type="predicted"/>
<evidence type="ECO:0000313" key="3">
    <source>
        <dbReference type="Proteomes" id="UP001242313"/>
    </source>
</evidence>
<keyword evidence="1" id="KW-0812">Transmembrane</keyword>
<feature type="transmembrane region" description="Helical" evidence="1">
    <location>
        <begin position="12"/>
        <end position="31"/>
    </location>
</feature>
<evidence type="ECO:0000313" key="2">
    <source>
        <dbReference type="EMBL" id="MDQ0412348.1"/>
    </source>
</evidence>
<protein>
    <submittedName>
        <fullName evidence="2">Uncharacterized protein</fullName>
    </submittedName>
</protein>